<accession>A0A6J4M5V6</accession>
<dbReference type="EMBL" id="CADCTR010002400">
    <property type="protein sequence ID" value="CAA9350674.1"/>
    <property type="molecule type" value="Genomic_DNA"/>
</dbReference>
<protein>
    <recommendedName>
        <fullName evidence="1">CHAT domain-containing protein</fullName>
    </recommendedName>
</protein>
<evidence type="ECO:0000259" key="1">
    <source>
        <dbReference type="Pfam" id="PF12770"/>
    </source>
</evidence>
<dbReference type="PANTHER" id="PTHR10098">
    <property type="entry name" value="RAPSYN-RELATED"/>
    <property type="match status" value="1"/>
</dbReference>
<dbReference type="InterPro" id="IPR024983">
    <property type="entry name" value="CHAT_dom"/>
</dbReference>
<feature type="domain" description="CHAT" evidence="1">
    <location>
        <begin position="266"/>
        <end position="520"/>
    </location>
</feature>
<organism evidence="2">
    <name type="scientific">uncultured Chloroflexia bacterium</name>
    <dbReference type="NCBI Taxonomy" id="1672391"/>
    <lineage>
        <taxon>Bacteria</taxon>
        <taxon>Bacillati</taxon>
        <taxon>Chloroflexota</taxon>
        <taxon>Chloroflexia</taxon>
        <taxon>environmental samples</taxon>
    </lineage>
</organism>
<reference evidence="2" key="1">
    <citation type="submission" date="2020-02" db="EMBL/GenBank/DDBJ databases">
        <authorList>
            <person name="Meier V. D."/>
        </authorList>
    </citation>
    <scope>NUCLEOTIDE SEQUENCE</scope>
    <source>
        <strain evidence="2">AVDCRST_MAG93</strain>
    </source>
</reference>
<dbReference type="PANTHER" id="PTHR10098:SF108">
    <property type="entry name" value="TETRATRICOPEPTIDE REPEAT PROTEIN 28"/>
    <property type="match status" value="1"/>
</dbReference>
<dbReference type="Pfam" id="PF12770">
    <property type="entry name" value="CHAT"/>
    <property type="match status" value="1"/>
</dbReference>
<sequence>AELLVVPQVVYRSQTSLGLLAATRGDMAEAEAAFLRAAALVEELRAPLPAEEFHTAFVADKLLPYVELARLSLAREHHVAALAYVERARSRALVDMLGGALPTRPRPRDAFEANLLAQLVAIRDELNWLYTQLSRPDEGWNDGDDATVGQLEEAVRERERHIQELIRQGQHGSTSTGLRQTITEGDIRRLQHNLPPDTVVVEYFSVDGALAAFVVDQASITVHRDLGSEDAVDALVEQLRFQTDTLRNGVERVRAHLDLLARRARHYLRALYDTLLSPLEERVGTRRLVVVPYRTLHYVPFHALYDGAQYVIEQREVCCVPSAIVLQHCLDRPHSPLRHALLMGVADEQTPEVRDEIVALEPLFDRAEVFLNEHATRAALFEHAPHIDVLHLACHGQFRPDNPLFSSLRLGDGWLTVYDAYALESSCGLVTLSACETGVSAIAPGDELIGLARGFFSIGVPTLLVSLWTADDASTATLMQTFYTHLRDGERPAAALRMAQRRLLAEAPHPFFWSPFVLLGRW</sequence>
<gene>
    <name evidence="2" type="ORF">AVDCRST_MAG93-7103</name>
</gene>
<name>A0A6J4M5V6_9CHLR</name>
<dbReference type="AlphaFoldDB" id="A0A6J4M5V6"/>
<feature type="non-terminal residue" evidence="2">
    <location>
        <position position="1"/>
    </location>
</feature>
<proteinExistence type="predicted"/>
<evidence type="ECO:0000313" key="2">
    <source>
        <dbReference type="EMBL" id="CAA9350674.1"/>
    </source>
</evidence>